<dbReference type="Gene3D" id="3.40.190.10">
    <property type="entry name" value="Periplasmic binding protein-like II"/>
    <property type="match status" value="1"/>
</dbReference>
<dbReference type="Pfam" id="PF03401">
    <property type="entry name" value="TctC"/>
    <property type="match status" value="1"/>
</dbReference>
<sequence>MIRLIQLAGRRLRYMTRCRFVALSACLFAGCVFAQPFPNHTVTVVVPYPAGGAADMFGRTIAQALEEALKQTVIVENRPGAGGSVGMTYVARAKPDGYTIALGTIGTQSINQFIYPALNIDPVRDFEPIALVSTTPNVVSVSVTSPWKNLQDVIDAARAAKDKKLTYGTPGIGSSPHLTAEYFAAVTGVELLHIPFKGVSGSFPALVGGQIDLLFDNLPGTVNQINEGNRIRGIALTSAERSPLAPNLPTFAESGVKGFDVTAWFAIYAPKGTPKDVMDVLIEAARKGLKSEKIIKTYAAAAANPGQLFGPELAAFEQSERAKWGKLIKDKGIKSE</sequence>
<proteinExistence type="inferred from homology"/>
<evidence type="ECO:0000256" key="1">
    <source>
        <dbReference type="ARBA" id="ARBA00006987"/>
    </source>
</evidence>
<dbReference type="EMBL" id="PVTV01000014">
    <property type="protein sequence ID" value="PRY97550.1"/>
    <property type="molecule type" value="Genomic_DNA"/>
</dbReference>
<reference evidence="3 4" key="1">
    <citation type="submission" date="2018-03" db="EMBL/GenBank/DDBJ databases">
        <title>Genomic Encyclopedia of Type Strains, Phase III (KMG-III): the genomes of soil and plant-associated and newly described type strains.</title>
        <authorList>
            <person name="Whitman W."/>
        </authorList>
    </citation>
    <scope>NUCLEOTIDE SEQUENCE [LARGE SCALE GENOMIC DNA]</scope>
    <source>
        <strain evidence="3 4">MWH-P2sevCIIIb</strain>
    </source>
</reference>
<dbReference type="PIRSF" id="PIRSF017082">
    <property type="entry name" value="YflP"/>
    <property type="match status" value="1"/>
</dbReference>
<dbReference type="PANTHER" id="PTHR42928:SF5">
    <property type="entry name" value="BLR1237 PROTEIN"/>
    <property type="match status" value="1"/>
</dbReference>
<dbReference type="PROSITE" id="PS51257">
    <property type="entry name" value="PROKAR_LIPOPROTEIN"/>
    <property type="match status" value="1"/>
</dbReference>
<organism evidence="3 4">
    <name type="scientific">Jezberella montanilacus</name>
    <dbReference type="NCBI Taxonomy" id="323426"/>
    <lineage>
        <taxon>Bacteria</taxon>
        <taxon>Pseudomonadati</taxon>
        <taxon>Pseudomonadota</taxon>
        <taxon>Betaproteobacteria</taxon>
        <taxon>Burkholderiales</taxon>
        <taxon>Alcaligenaceae</taxon>
        <taxon>Jezberella</taxon>
    </lineage>
</organism>
<dbReference type="PANTHER" id="PTHR42928">
    <property type="entry name" value="TRICARBOXYLATE-BINDING PROTEIN"/>
    <property type="match status" value="1"/>
</dbReference>
<comment type="similarity">
    <text evidence="1">Belongs to the UPF0065 (bug) family.</text>
</comment>
<gene>
    <name evidence="3" type="ORF">BCM14_2010</name>
</gene>
<name>A0A2T0XF87_9BURK</name>
<protein>
    <submittedName>
        <fullName evidence="3">Tripartite-type tricarboxylate transporter receptor subunit TctC</fullName>
    </submittedName>
</protein>
<dbReference type="InterPro" id="IPR005064">
    <property type="entry name" value="BUG"/>
</dbReference>
<keyword evidence="4" id="KW-1185">Reference proteome</keyword>
<evidence type="ECO:0000256" key="2">
    <source>
        <dbReference type="SAM" id="SignalP"/>
    </source>
</evidence>
<dbReference type="CDD" id="cd07012">
    <property type="entry name" value="PBP2_Bug_TTT"/>
    <property type="match status" value="1"/>
</dbReference>
<comment type="caution">
    <text evidence="3">The sequence shown here is derived from an EMBL/GenBank/DDBJ whole genome shotgun (WGS) entry which is preliminary data.</text>
</comment>
<keyword evidence="2" id="KW-0732">Signal</keyword>
<accession>A0A2T0XF87</accession>
<keyword evidence="3" id="KW-0675">Receptor</keyword>
<feature type="signal peptide" evidence="2">
    <location>
        <begin position="1"/>
        <end position="34"/>
    </location>
</feature>
<dbReference type="AlphaFoldDB" id="A0A2T0XF87"/>
<feature type="chain" id="PRO_5015655218" evidence="2">
    <location>
        <begin position="35"/>
        <end position="336"/>
    </location>
</feature>
<dbReference type="SUPFAM" id="SSF53850">
    <property type="entry name" value="Periplasmic binding protein-like II"/>
    <property type="match status" value="1"/>
</dbReference>
<dbReference type="InterPro" id="IPR042100">
    <property type="entry name" value="Bug_dom1"/>
</dbReference>
<evidence type="ECO:0000313" key="4">
    <source>
        <dbReference type="Proteomes" id="UP000238308"/>
    </source>
</evidence>
<evidence type="ECO:0000313" key="3">
    <source>
        <dbReference type="EMBL" id="PRY97550.1"/>
    </source>
</evidence>
<dbReference type="Gene3D" id="3.40.190.150">
    <property type="entry name" value="Bordetella uptake gene, domain 1"/>
    <property type="match status" value="1"/>
</dbReference>
<dbReference type="Proteomes" id="UP000238308">
    <property type="component" value="Unassembled WGS sequence"/>
</dbReference>